<comment type="similarity">
    <text evidence="2">Belongs to the AB hydrolase superfamily. Epoxide hydrolase family.</text>
</comment>
<dbReference type="SUPFAM" id="SSF53474">
    <property type="entry name" value="alpha/beta-Hydrolases"/>
    <property type="match status" value="1"/>
</dbReference>
<dbReference type="InterPro" id="IPR029058">
    <property type="entry name" value="AB_hydrolase_fold"/>
</dbReference>
<evidence type="ECO:0000313" key="5">
    <source>
        <dbReference type="Proteomes" id="UP001633002"/>
    </source>
</evidence>
<dbReference type="PRINTS" id="PR00412">
    <property type="entry name" value="EPOXHYDRLASE"/>
</dbReference>
<dbReference type="Pfam" id="PF00561">
    <property type="entry name" value="Abhydrolase_1"/>
    <property type="match status" value="1"/>
</dbReference>
<feature type="domain" description="AB hydrolase-1" evidence="3">
    <location>
        <begin position="91"/>
        <end position="364"/>
    </location>
</feature>
<dbReference type="InterPro" id="IPR000639">
    <property type="entry name" value="Epox_hydrolase-like"/>
</dbReference>
<evidence type="ECO:0000313" key="4">
    <source>
        <dbReference type="EMBL" id="KAL3697308.1"/>
    </source>
</evidence>
<reference evidence="4 5" key="1">
    <citation type="submission" date="2024-09" db="EMBL/GenBank/DDBJ databases">
        <title>Chromosome-scale assembly of Riccia sorocarpa.</title>
        <authorList>
            <person name="Paukszto L."/>
        </authorList>
    </citation>
    <scope>NUCLEOTIDE SEQUENCE [LARGE SCALE GENOMIC DNA]</scope>
    <source>
        <strain evidence="4">LP-2024</strain>
        <tissue evidence="4">Aerial parts of the thallus</tissue>
    </source>
</reference>
<evidence type="ECO:0000256" key="1">
    <source>
        <dbReference type="ARBA" id="ARBA00022801"/>
    </source>
</evidence>
<comment type="caution">
    <text evidence="4">The sequence shown here is derived from an EMBL/GenBank/DDBJ whole genome shotgun (WGS) entry which is preliminary data.</text>
</comment>
<dbReference type="InterPro" id="IPR000073">
    <property type="entry name" value="AB_hydrolase_1"/>
</dbReference>
<name>A0ABD3I0T2_9MARC</name>
<evidence type="ECO:0000259" key="3">
    <source>
        <dbReference type="Pfam" id="PF00561"/>
    </source>
</evidence>
<dbReference type="AlphaFoldDB" id="A0ABD3I0T2"/>
<keyword evidence="5" id="KW-1185">Reference proteome</keyword>
<dbReference type="PANTHER" id="PTHR43329">
    <property type="entry name" value="EPOXIDE HYDROLASE"/>
    <property type="match status" value="1"/>
</dbReference>
<sequence>MGFTVSALLPEPLPGITQVSNSNSSVLRIVILTFRWSVADQLLYFRGALPQSELKEKRYSSWFNEQMDEISHRTLEVNGIKMHIAEQGKGPLVLLLHGFPGLWYSWRHQIPVIAKAGYHVVVPDQRGYGQTEAPADPSKYTFLHLVGDVVGLIEALGEKQVYLIGHDWGAVVTWMTAVLRPDLLKCVITLSVGFVPRDPKLSLLGKMKALCGERVYMQEWQEPGKAEADFSRDIKQAFLKLYSNRASDIFSAPEGKSVLESIPSYDEPPKWITHEELQVYVDTFKKTGFTGGLNWYRNIDRSWELMAPWTHVGTPVPALVIIGDHDLGFGFAKKYHESPLFKTDVPNGEFTIVPGCAHFYSEEAPEVVNSLILDYLKKH</sequence>
<gene>
    <name evidence="4" type="ORF">R1sor_011384</name>
</gene>
<dbReference type="GO" id="GO:0016787">
    <property type="term" value="F:hydrolase activity"/>
    <property type="evidence" value="ECO:0007669"/>
    <property type="project" value="UniProtKB-KW"/>
</dbReference>
<proteinExistence type="inferred from homology"/>
<dbReference type="Gene3D" id="3.40.50.1820">
    <property type="entry name" value="alpha/beta hydrolase"/>
    <property type="match status" value="1"/>
</dbReference>
<dbReference type="Proteomes" id="UP001633002">
    <property type="component" value="Unassembled WGS sequence"/>
</dbReference>
<accession>A0ABD3I0T2</accession>
<protein>
    <recommendedName>
        <fullName evidence="3">AB hydrolase-1 domain-containing protein</fullName>
    </recommendedName>
</protein>
<organism evidence="4 5">
    <name type="scientific">Riccia sorocarpa</name>
    <dbReference type="NCBI Taxonomy" id="122646"/>
    <lineage>
        <taxon>Eukaryota</taxon>
        <taxon>Viridiplantae</taxon>
        <taxon>Streptophyta</taxon>
        <taxon>Embryophyta</taxon>
        <taxon>Marchantiophyta</taxon>
        <taxon>Marchantiopsida</taxon>
        <taxon>Marchantiidae</taxon>
        <taxon>Marchantiales</taxon>
        <taxon>Ricciaceae</taxon>
        <taxon>Riccia</taxon>
    </lineage>
</organism>
<dbReference type="EMBL" id="JBJQOH010000002">
    <property type="protein sequence ID" value="KAL3697308.1"/>
    <property type="molecule type" value="Genomic_DNA"/>
</dbReference>
<keyword evidence="1" id="KW-0378">Hydrolase</keyword>
<evidence type="ECO:0000256" key="2">
    <source>
        <dbReference type="ARBA" id="ARBA00038334"/>
    </source>
</evidence>